<feature type="transmembrane region" description="Helical" evidence="2">
    <location>
        <begin position="232"/>
        <end position="252"/>
    </location>
</feature>
<proteinExistence type="predicted"/>
<dbReference type="AlphaFoldDB" id="A0A8T0NMC1"/>
<protein>
    <submittedName>
        <fullName evidence="3">Uncharacterized protein</fullName>
    </submittedName>
</protein>
<evidence type="ECO:0000256" key="2">
    <source>
        <dbReference type="SAM" id="Phobius"/>
    </source>
</evidence>
<evidence type="ECO:0000256" key="1">
    <source>
        <dbReference type="SAM" id="MobiDB-lite"/>
    </source>
</evidence>
<comment type="caution">
    <text evidence="3">The sequence shown here is derived from an EMBL/GenBank/DDBJ whole genome shotgun (WGS) entry which is preliminary data.</text>
</comment>
<accession>A0A8T0NMC1</accession>
<gene>
    <name evidence="3" type="ORF">PVAP13_9KG107500</name>
</gene>
<sequence>MGLGECAAATAIVGQISFFFDWLSIVGSHLPIISYHLTKDWDSVLHDCFSLASLFWDAADTLNMLFYHMVFVNTCTSVWPYFYCLALLLASNHVFHLHKGMFCTMKDMSDLLKGVPRNTHQKPRQGNAMEAFCLVGLLAVTLVCVVVITFGQQSYNWPYIEDNLFKLSCSVKIAVVLWPVIDRCAEGKFENDPRNVLWTKMAGTFAATLCSGFEIFSCSKGGMWSYHAGRRYMVLNIMGVATGIGQIICRIIGPKRIRFWDGVYKTRSSRGGEGQSSPAEFRAHAAGRRRG</sequence>
<evidence type="ECO:0000313" key="4">
    <source>
        <dbReference type="Proteomes" id="UP000823388"/>
    </source>
</evidence>
<feature type="transmembrane region" description="Helical" evidence="2">
    <location>
        <begin position="131"/>
        <end position="151"/>
    </location>
</feature>
<keyword evidence="4" id="KW-1185">Reference proteome</keyword>
<keyword evidence="2" id="KW-1133">Transmembrane helix</keyword>
<dbReference type="EMBL" id="CM029053">
    <property type="protein sequence ID" value="KAG2549429.1"/>
    <property type="molecule type" value="Genomic_DNA"/>
</dbReference>
<evidence type="ECO:0000313" key="3">
    <source>
        <dbReference type="EMBL" id="KAG2549429.1"/>
    </source>
</evidence>
<keyword evidence="2" id="KW-0812">Transmembrane</keyword>
<keyword evidence="2" id="KW-0472">Membrane</keyword>
<name>A0A8T0NMC1_PANVG</name>
<organism evidence="3 4">
    <name type="scientific">Panicum virgatum</name>
    <name type="common">Blackwell switchgrass</name>
    <dbReference type="NCBI Taxonomy" id="38727"/>
    <lineage>
        <taxon>Eukaryota</taxon>
        <taxon>Viridiplantae</taxon>
        <taxon>Streptophyta</taxon>
        <taxon>Embryophyta</taxon>
        <taxon>Tracheophyta</taxon>
        <taxon>Spermatophyta</taxon>
        <taxon>Magnoliopsida</taxon>
        <taxon>Liliopsida</taxon>
        <taxon>Poales</taxon>
        <taxon>Poaceae</taxon>
        <taxon>PACMAD clade</taxon>
        <taxon>Panicoideae</taxon>
        <taxon>Panicodae</taxon>
        <taxon>Paniceae</taxon>
        <taxon>Panicinae</taxon>
        <taxon>Panicum</taxon>
        <taxon>Panicum sect. Hiantes</taxon>
    </lineage>
</organism>
<reference evidence="3" key="1">
    <citation type="submission" date="2020-05" db="EMBL/GenBank/DDBJ databases">
        <title>WGS assembly of Panicum virgatum.</title>
        <authorList>
            <person name="Lovell J.T."/>
            <person name="Jenkins J."/>
            <person name="Shu S."/>
            <person name="Juenger T.E."/>
            <person name="Schmutz J."/>
        </authorList>
    </citation>
    <scope>NUCLEOTIDE SEQUENCE</scope>
    <source>
        <strain evidence="3">AP13</strain>
    </source>
</reference>
<dbReference type="Proteomes" id="UP000823388">
    <property type="component" value="Chromosome 9K"/>
</dbReference>
<feature type="region of interest" description="Disordered" evidence="1">
    <location>
        <begin position="267"/>
        <end position="291"/>
    </location>
</feature>
<feature type="transmembrane region" description="Helical" evidence="2">
    <location>
        <begin position="65"/>
        <end position="90"/>
    </location>
</feature>